<protein>
    <submittedName>
        <fullName evidence="1">Uncharacterized protein</fullName>
    </submittedName>
</protein>
<organism evidence="1">
    <name type="scientific">bioreactor metagenome</name>
    <dbReference type="NCBI Taxonomy" id="1076179"/>
    <lineage>
        <taxon>unclassified sequences</taxon>
        <taxon>metagenomes</taxon>
        <taxon>ecological metagenomes</taxon>
    </lineage>
</organism>
<sequence length="109" mass="12092">MISSGRKRFRYLSSAVMQRLIVLMTMPVLATACSVPEKAQNTSMAADTTRQLVVNVPEPPDTMQEIKVDSIVPVYECPVTVTPCYGVVATPIIQESIEVNFEIPELYNE</sequence>
<proteinExistence type="predicted"/>
<accession>A0A644YJU5</accession>
<gene>
    <name evidence="1" type="ORF">SDC9_73278</name>
</gene>
<dbReference type="EMBL" id="VSSQ01004822">
    <property type="protein sequence ID" value="MPM26773.1"/>
    <property type="molecule type" value="Genomic_DNA"/>
</dbReference>
<dbReference type="AlphaFoldDB" id="A0A644YJU5"/>
<evidence type="ECO:0000313" key="1">
    <source>
        <dbReference type="EMBL" id="MPM26773.1"/>
    </source>
</evidence>
<dbReference type="PROSITE" id="PS51257">
    <property type="entry name" value="PROKAR_LIPOPROTEIN"/>
    <property type="match status" value="1"/>
</dbReference>
<name>A0A644YJU5_9ZZZZ</name>
<comment type="caution">
    <text evidence="1">The sequence shown here is derived from an EMBL/GenBank/DDBJ whole genome shotgun (WGS) entry which is preliminary data.</text>
</comment>
<reference evidence="1" key="1">
    <citation type="submission" date="2019-08" db="EMBL/GenBank/DDBJ databases">
        <authorList>
            <person name="Kucharzyk K."/>
            <person name="Murdoch R.W."/>
            <person name="Higgins S."/>
            <person name="Loffler F."/>
        </authorList>
    </citation>
    <scope>NUCLEOTIDE SEQUENCE</scope>
</reference>